<sequence length="438" mass="49171">MNDTPNAFEEHDFFRSDRFVNDPYPYFDYLRDQSPVVREPHQGVFMVTGYDEALEVYNDPARFSSCMSTTGPFAGCPIPLKGHENEDISELIEEYRDQTPFSDQLPTMDPPEHTAHRALLMSLITPKRLKENEDFMWKLADEQIDTFLSRGECEFMDAFAQPFAVLVVSDLLGVPPEDRVEFRKHLIRVEQESGGAVVGGTDGEVTHGPLVFLYEKFSAYIEDRRRNPREDVLTGLAKATFPGGAVPEPMDVARIAANLFSAGQETTVRLLSYAFKVIGERPDIQQRLREDRSLIPNFVEECLRIEGPVKGDFRLAKKPTSLGGIDIPAGSFLYVSNSAANRDSRKFENPGEFELDRKNARLHVAFGAGRHACPGAPLARAETVVALNRMFDRTSDIRISEKVHGPADARRYSYLPTFILRGLTHIAIELDPVEAGAK</sequence>
<protein>
    <submittedName>
        <fullName evidence="3">Cytochrome P450</fullName>
    </submittedName>
</protein>
<gene>
    <name evidence="3" type="ORF">D3876_09495</name>
</gene>
<dbReference type="PANTHER" id="PTHR46696">
    <property type="entry name" value="P450, PUTATIVE (EUROFUNG)-RELATED"/>
    <property type="match status" value="1"/>
</dbReference>
<reference evidence="3 4" key="1">
    <citation type="submission" date="2018-09" db="EMBL/GenBank/DDBJ databases">
        <authorList>
            <person name="Zhu H."/>
        </authorList>
    </citation>
    <scope>NUCLEOTIDE SEQUENCE [LARGE SCALE GENOMIC DNA]</scope>
    <source>
        <strain evidence="3 4">K2R01-6</strain>
    </source>
</reference>
<dbReference type="GO" id="GO:0020037">
    <property type="term" value="F:heme binding"/>
    <property type="evidence" value="ECO:0007669"/>
    <property type="project" value="InterPro"/>
</dbReference>
<keyword evidence="2" id="KW-0479">Metal-binding</keyword>
<dbReference type="AlphaFoldDB" id="A0A418WK99"/>
<dbReference type="OrthoDB" id="5522954at2"/>
<keyword evidence="2" id="KW-0408">Iron</keyword>
<name>A0A418WK99_9SPHN</name>
<dbReference type="Pfam" id="PF00067">
    <property type="entry name" value="p450"/>
    <property type="match status" value="1"/>
</dbReference>
<dbReference type="RefSeq" id="WP_119761680.1">
    <property type="nucleotide sequence ID" value="NZ_QYUM01000003.1"/>
</dbReference>
<dbReference type="GO" id="GO:0008395">
    <property type="term" value="F:steroid hydroxylase activity"/>
    <property type="evidence" value="ECO:0007669"/>
    <property type="project" value="TreeGrafter"/>
</dbReference>
<organism evidence="3 4">
    <name type="scientific">Sphingomonas cavernae</name>
    <dbReference type="NCBI Taxonomy" id="2320861"/>
    <lineage>
        <taxon>Bacteria</taxon>
        <taxon>Pseudomonadati</taxon>
        <taxon>Pseudomonadota</taxon>
        <taxon>Alphaproteobacteria</taxon>
        <taxon>Sphingomonadales</taxon>
        <taxon>Sphingomonadaceae</taxon>
        <taxon>Sphingomonas</taxon>
    </lineage>
</organism>
<dbReference type="GO" id="GO:0005506">
    <property type="term" value="F:iron ion binding"/>
    <property type="evidence" value="ECO:0007669"/>
    <property type="project" value="InterPro"/>
</dbReference>
<dbReference type="PANTHER" id="PTHR46696:SF4">
    <property type="entry name" value="BIOTIN BIOSYNTHESIS CYTOCHROME P450"/>
    <property type="match status" value="1"/>
</dbReference>
<evidence type="ECO:0000256" key="1">
    <source>
        <dbReference type="ARBA" id="ARBA00010617"/>
    </source>
</evidence>
<accession>A0A418WK99</accession>
<proteinExistence type="inferred from homology"/>
<dbReference type="Proteomes" id="UP000286100">
    <property type="component" value="Unassembled WGS sequence"/>
</dbReference>
<dbReference type="InterPro" id="IPR036396">
    <property type="entry name" value="Cyt_P450_sf"/>
</dbReference>
<comment type="caution">
    <text evidence="3">The sequence shown here is derived from an EMBL/GenBank/DDBJ whole genome shotgun (WGS) entry which is preliminary data.</text>
</comment>
<dbReference type="InterPro" id="IPR017972">
    <property type="entry name" value="Cyt_P450_CS"/>
</dbReference>
<dbReference type="EMBL" id="QYUM01000003">
    <property type="protein sequence ID" value="RJF90463.1"/>
    <property type="molecule type" value="Genomic_DNA"/>
</dbReference>
<dbReference type="Gene3D" id="1.10.630.10">
    <property type="entry name" value="Cytochrome P450"/>
    <property type="match status" value="1"/>
</dbReference>
<dbReference type="SUPFAM" id="SSF48264">
    <property type="entry name" value="Cytochrome P450"/>
    <property type="match status" value="1"/>
</dbReference>
<dbReference type="InterPro" id="IPR002397">
    <property type="entry name" value="Cyt_P450_B"/>
</dbReference>
<dbReference type="GO" id="GO:0036199">
    <property type="term" value="F:cholest-4-en-3-one 26-monooxygenase activity"/>
    <property type="evidence" value="ECO:0007669"/>
    <property type="project" value="TreeGrafter"/>
</dbReference>
<dbReference type="PRINTS" id="PR00359">
    <property type="entry name" value="BP450"/>
</dbReference>
<keyword evidence="2" id="KW-0503">Monooxygenase</keyword>
<dbReference type="InterPro" id="IPR001128">
    <property type="entry name" value="Cyt_P450"/>
</dbReference>
<comment type="similarity">
    <text evidence="1 2">Belongs to the cytochrome P450 family.</text>
</comment>
<dbReference type="GO" id="GO:0006707">
    <property type="term" value="P:cholesterol catabolic process"/>
    <property type="evidence" value="ECO:0007669"/>
    <property type="project" value="TreeGrafter"/>
</dbReference>
<evidence type="ECO:0000313" key="4">
    <source>
        <dbReference type="Proteomes" id="UP000286100"/>
    </source>
</evidence>
<dbReference type="PROSITE" id="PS00086">
    <property type="entry name" value="CYTOCHROME_P450"/>
    <property type="match status" value="1"/>
</dbReference>
<keyword evidence="2" id="KW-0560">Oxidoreductase</keyword>
<keyword evidence="4" id="KW-1185">Reference proteome</keyword>
<evidence type="ECO:0000313" key="3">
    <source>
        <dbReference type="EMBL" id="RJF90463.1"/>
    </source>
</evidence>
<keyword evidence="2" id="KW-0349">Heme</keyword>
<evidence type="ECO:0000256" key="2">
    <source>
        <dbReference type="RuleBase" id="RU000461"/>
    </source>
</evidence>